<comment type="cofactor">
    <cofactor evidence="1">
        <name>pyridoxal 5'-phosphate</name>
        <dbReference type="ChEBI" id="CHEBI:597326"/>
    </cofactor>
</comment>
<sequence length="423" mass="45977">MEFTQSDKLTGVCYDVRGPVLDQATKLEAAGQRILKLNIGNPAPFGFHAPPAVLEAVVNGLAEAQGYSDSKGLLSARTAAVRYANGKGITGIDPDGVYLGNGVSELIMMSLQALLNDGDEVLLPAPDYPLWTAVVSLCGGRPVHYLCDESAGWMPDLDALASRITTRTRAIVVINPNNPTGAVYDREILEGIVELARQHNLMIFSDEIYDRILYDDAEHISTAALAPDVVCVTFNGLSKAYRLAGFRSGWMVLSGPRTHASSYVEGLNILANMRLCANVPGQFAMRAALEDDSGAGDLVLPGGRLHEQRDVVWKLLNDIPGVSCVKPKGALYAFPRLDPDVYPVTDDERLVLDLLLAEKIMVVQGTGFNWPRPDHFRIVTLPDVDDLTDAVSRISRFLTAYAQGETVHRRDGLPTFEPQHVPS</sequence>
<dbReference type="CDD" id="cd00609">
    <property type="entry name" value="AAT_like"/>
    <property type="match status" value="1"/>
</dbReference>
<dbReference type="RefSeq" id="WP_013875561.1">
    <property type="nucleotide sequence ID" value="NC_015656.1"/>
</dbReference>
<keyword evidence="9" id="KW-1185">Reference proteome</keyword>
<protein>
    <recommendedName>
        <fullName evidence="6">alanine transaminase</fullName>
        <ecNumber evidence="6">2.6.1.2</ecNumber>
    </recommendedName>
</protein>
<evidence type="ECO:0000256" key="5">
    <source>
        <dbReference type="ARBA" id="ARBA00022898"/>
    </source>
</evidence>
<dbReference type="EC" id="2.6.1.2" evidence="6"/>
<keyword evidence="4 8" id="KW-0808">Transferase</keyword>
<dbReference type="GO" id="GO:0004021">
    <property type="term" value="F:L-alanine:2-oxoglutarate aminotransferase activity"/>
    <property type="evidence" value="ECO:0007669"/>
    <property type="project" value="UniProtKB-EC"/>
</dbReference>
<evidence type="ECO:0000256" key="2">
    <source>
        <dbReference type="ARBA" id="ARBA00007441"/>
    </source>
</evidence>
<reference evidence="8 9" key="1">
    <citation type="submission" date="2011-05" db="EMBL/GenBank/DDBJ databases">
        <title>Complete sequence of chromosome of Frankia symbiont of Datisca glomerata.</title>
        <authorList>
            <consortium name="US DOE Joint Genome Institute"/>
            <person name="Lucas S."/>
            <person name="Han J."/>
            <person name="Lapidus A."/>
            <person name="Cheng J.-F."/>
            <person name="Goodwin L."/>
            <person name="Pitluck S."/>
            <person name="Peters L."/>
            <person name="Mikhailova N."/>
            <person name="Chertkov O."/>
            <person name="Teshima H."/>
            <person name="Han C."/>
            <person name="Tapia R."/>
            <person name="Land M."/>
            <person name="Hauser L."/>
            <person name="Kyrpides N."/>
            <person name="Ivanova N."/>
            <person name="Pagani I."/>
            <person name="Berry A."/>
            <person name="Pawlowski K."/>
            <person name="Persson T."/>
            <person name="Vanden Heuvel B."/>
            <person name="Benson D."/>
            <person name="Woyke T."/>
        </authorList>
    </citation>
    <scope>NUCLEOTIDE SEQUENCE [LARGE SCALE GENOMIC DNA]</scope>
    <source>
        <strain evidence="9">4085684</strain>
    </source>
</reference>
<dbReference type="GO" id="GO:0030170">
    <property type="term" value="F:pyridoxal phosphate binding"/>
    <property type="evidence" value="ECO:0007669"/>
    <property type="project" value="InterPro"/>
</dbReference>
<dbReference type="InterPro" id="IPR051926">
    <property type="entry name" value="Ala_Aminotransferase"/>
</dbReference>
<dbReference type="Gene3D" id="3.90.1150.10">
    <property type="entry name" value="Aspartate Aminotransferase, domain 1"/>
    <property type="match status" value="1"/>
</dbReference>
<evidence type="ECO:0000313" key="8">
    <source>
        <dbReference type="EMBL" id="AEH11716.1"/>
    </source>
</evidence>
<dbReference type="Gene3D" id="3.40.640.10">
    <property type="entry name" value="Type I PLP-dependent aspartate aminotransferase-like (Major domain)"/>
    <property type="match status" value="1"/>
</dbReference>
<dbReference type="PANTHER" id="PTHR43488">
    <property type="entry name" value="GLUTAMATE-PYRUVATE AMINOTRANSFERASE ALAA"/>
    <property type="match status" value="1"/>
</dbReference>
<dbReference type="InterPro" id="IPR004839">
    <property type="entry name" value="Aminotransferase_I/II_large"/>
</dbReference>
<keyword evidence="5" id="KW-0663">Pyridoxal phosphate</keyword>
<dbReference type="PANTHER" id="PTHR43488:SF2">
    <property type="entry name" value="GLUTAMATE-PYRUVATE AMINOTRANSFERASE ALAA"/>
    <property type="match status" value="1"/>
</dbReference>
<dbReference type="EMBL" id="CP002801">
    <property type="protein sequence ID" value="AEH11716.1"/>
    <property type="molecule type" value="Genomic_DNA"/>
</dbReference>
<dbReference type="KEGG" id="fsy:FsymDg_4467"/>
<dbReference type="SUPFAM" id="SSF53383">
    <property type="entry name" value="PLP-dependent transferases"/>
    <property type="match status" value="1"/>
</dbReference>
<name>F8B019_9ACTN</name>
<dbReference type="InterPro" id="IPR015421">
    <property type="entry name" value="PyrdxlP-dep_Trfase_major"/>
</dbReference>
<comment type="similarity">
    <text evidence="2">Belongs to the class-I pyridoxal-phosphate-dependent aminotransferase family.</text>
</comment>
<evidence type="ECO:0000256" key="6">
    <source>
        <dbReference type="ARBA" id="ARBA00026106"/>
    </source>
</evidence>
<evidence type="ECO:0000256" key="4">
    <source>
        <dbReference type="ARBA" id="ARBA00022679"/>
    </source>
</evidence>
<dbReference type="STRING" id="656024.FsymDg_4467"/>
<accession>F8B019</accession>
<dbReference type="Proteomes" id="UP000001549">
    <property type="component" value="Chromosome"/>
</dbReference>
<dbReference type="InterPro" id="IPR015422">
    <property type="entry name" value="PyrdxlP-dep_Trfase_small"/>
</dbReference>
<evidence type="ECO:0000313" key="9">
    <source>
        <dbReference type="Proteomes" id="UP000001549"/>
    </source>
</evidence>
<dbReference type="AlphaFoldDB" id="F8B019"/>
<organism evidence="8 9">
    <name type="scientific">Candidatus Protofrankia datiscae</name>
    <dbReference type="NCBI Taxonomy" id="2716812"/>
    <lineage>
        <taxon>Bacteria</taxon>
        <taxon>Bacillati</taxon>
        <taxon>Actinomycetota</taxon>
        <taxon>Actinomycetes</taxon>
        <taxon>Frankiales</taxon>
        <taxon>Frankiaceae</taxon>
        <taxon>Protofrankia</taxon>
    </lineage>
</organism>
<gene>
    <name evidence="8" type="ordered locus">FsymDg_4467</name>
</gene>
<dbReference type="eggNOG" id="COG0436">
    <property type="taxonomic scope" value="Bacteria"/>
</dbReference>
<feature type="domain" description="Aminotransferase class I/classII large" evidence="7">
    <location>
        <begin position="34"/>
        <end position="394"/>
    </location>
</feature>
<dbReference type="Pfam" id="PF00155">
    <property type="entry name" value="Aminotran_1_2"/>
    <property type="match status" value="1"/>
</dbReference>
<proteinExistence type="inferred from homology"/>
<evidence type="ECO:0000256" key="3">
    <source>
        <dbReference type="ARBA" id="ARBA00022576"/>
    </source>
</evidence>
<evidence type="ECO:0000256" key="1">
    <source>
        <dbReference type="ARBA" id="ARBA00001933"/>
    </source>
</evidence>
<evidence type="ECO:0000259" key="7">
    <source>
        <dbReference type="Pfam" id="PF00155"/>
    </source>
</evidence>
<keyword evidence="3 8" id="KW-0032">Aminotransferase</keyword>
<dbReference type="InterPro" id="IPR015424">
    <property type="entry name" value="PyrdxlP-dep_Trfase"/>
</dbReference>
<dbReference type="HOGENOM" id="CLU_017584_4_2_11"/>